<feature type="chain" id="PRO_5043779577" evidence="1">
    <location>
        <begin position="26"/>
        <end position="952"/>
    </location>
</feature>
<protein>
    <submittedName>
        <fullName evidence="3">Leucine-rich repeat protein</fullName>
    </submittedName>
</protein>
<dbReference type="InterPro" id="IPR026906">
    <property type="entry name" value="LRR_5"/>
</dbReference>
<dbReference type="SUPFAM" id="SSF52058">
    <property type="entry name" value="L domain-like"/>
    <property type="match status" value="2"/>
</dbReference>
<proteinExistence type="predicted"/>
<comment type="caution">
    <text evidence="3">The sequence shown here is derived from an EMBL/GenBank/DDBJ whole genome shotgun (WGS) entry which is preliminary data.</text>
</comment>
<evidence type="ECO:0000256" key="1">
    <source>
        <dbReference type="SAM" id="SignalP"/>
    </source>
</evidence>
<dbReference type="Pfam" id="PF02368">
    <property type="entry name" value="Big_2"/>
    <property type="match status" value="1"/>
</dbReference>
<evidence type="ECO:0000313" key="4">
    <source>
        <dbReference type="Proteomes" id="UP000420707"/>
    </source>
</evidence>
<evidence type="ECO:0000313" key="3">
    <source>
        <dbReference type="EMBL" id="MQN31223.1"/>
    </source>
</evidence>
<accession>A0AAW9TAC4</accession>
<dbReference type="Gene3D" id="3.80.10.10">
    <property type="entry name" value="Ribonuclease Inhibitor"/>
    <property type="match status" value="3"/>
</dbReference>
<keyword evidence="1" id="KW-0732">Signal</keyword>
<reference evidence="4" key="1">
    <citation type="submission" date="2019-09" db="EMBL/GenBank/DDBJ databases">
        <title>Distinct polysaccharide growth profiles of human intestinal Prevotella copri isolates.</title>
        <authorList>
            <person name="Fehlner-Peach H."/>
            <person name="Magnabosco C."/>
            <person name="Raghavan V."/>
            <person name="Scher J.U."/>
            <person name="Tett A."/>
            <person name="Cox L.M."/>
            <person name="Gottsegen C."/>
            <person name="Watters A."/>
            <person name="Wiltshire- Gordon J.D."/>
            <person name="Segata N."/>
            <person name="Bonneau R."/>
            <person name="Littman D.R."/>
        </authorList>
    </citation>
    <scope>NUCLEOTIDE SEQUENCE [LARGE SCALE GENOMIC DNA]</scope>
    <source>
        <strain evidence="4">iAP146</strain>
    </source>
</reference>
<dbReference type="Gene3D" id="2.60.40.1080">
    <property type="match status" value="1"/>
</dbReference>
<name>A0AAW9TAC4_9BACT</name>
<dbReference type="InterPro" id="IPR008964">
    <property type="entry name" value="Invasin/intimin_cell_adhesion"/>
</dbReference>
<dbReference type="SUPFAM" id="SSF49373">
    <property type="entry name" value="Invasin/intimin cell-adhesion fragments"/>
    <property type="match status" value="1"/>
</dbReference>
<dbReference type="RefSeq" id="WP_153084984.1">
    <property type="nucleotide sequence ID" value="NZ_VZAM01000049.1"/>
</dbReference>
<gene>
    <name evidence="3" type="ORF">F7D90_04500</name>
</gene>
<sequence>MRTRRTRTLLAMLSLVLLAVQTATARTYNAKEIYNYFEEAKKLADNGKDIVGIPVYFSSTDSNAKYRYDQTNNCVVIENKSGKYVHNASIICPDTRFACSFSIDGEKENEYVLTQSEISIDEKGGLPINWTNETNSPLQNDITLKLGMPSNAWIKIYSITIGEDVKPQFEWSKNSLTAVLGEETAFPEMQYDANWFYDYKGLKTKYTSSNENVARIDADGKVVALSYGTTTITAAVERTENHPAATASYTLNVVPFTITGSVEDITLTEPNTLRDKLIDIETTAIGSLTLHGKMGSDDIDVLHSNARFKKLQVLDISDVKLVADEGLYSTIATREGSDIGLGSTTYKYYLSEREEVIKNSSSTGLGGGNTVYSNYTMDLGGAFYGMPIKQLSLPQGMTRIGDRICWCCANLIEVKNVATADAVEDKAFYGCENLRFCSISQPASVGEGAFSGTKVTDIDLSKATVIGYQAFYKSWISKADLSSLTEVAREAFYDCGNLKEVTFGNGLTCIRQWAFCKSGITSLTLPESLTTVEEGAFSNSEVATINVPSSLVHIGGYMLDGTPWMQSQEAVDNVIYLGSIALSGEASVRYGVKQSADIRFREGTTTIADDFISTYIENSSSAVKYTKDVKSVEFPNSVKWIGDNAFSFCTNMEFTLPKSVEHIGESAFSSNSKVLRLTLPATLKHVGSRAFRDNTSLMHLTFNAVDAECGSALFWGCTSLEKVTFAASISNIPKSCFESCSSLSRVEFAENASVGTRANEASTNITNKPLEFRAYCFSGCTKLKKIDFPARTDSIGDCAFYGCALTELDLTKGGRHIGDYAFRSCPIQTLLMGPSLEGIDDKAFYDNNAMKSIYAYRSTPPEITNGGYQFAKLASTAMVYTFTDLLYVYDADAVWTKFTITEMDDEHKGLVSGIKRITADDTHTDVIYDLQGRRVKSPTHGIYIINGRKVLK</sequence>
<dbReference type="PANTHER" id="PTHR45661">
    <property type="entry name" value="SURFACE ANTIGEN"/>
    <property type="match status" value="1"/>
</dbReference>
<dbReference type="Proteomes" id="UP000420707">
    <property type="component" value="Unassembled WGS sequence"/>
</dbReference>
<evidence type="ECO:0000259" key="2">
    <source>
        <dbReference type="Pfam" id="PF02368"/>
    </source>
</evidence>
<dbReference type="InterPro" id="IPR053139">
    <property type="entry name" value="Surface_bspA-like"/>
</dbReference>
<dbReference type="PANTHER" id="PTHR45661:SF3">
    <property type="entry name" value="IG-LIKE DOMAIN-CONTAINING PROTEIN"/>
    <property type="match status" value="1"/>
</dbReference>
<dbReference type="AlphaFoldDB" id="A0AAW9TAC4"/>
<dbReference type="InterPro" id="IPR003343">
    <property type="entry name" value="Big_2"/>
</dbReference>
<feature type="signal peptide" evidence="1">
    <location>
        <begin position="1"/>
        <end position="25"/>
    </location>
</feature>
<organism evidence="3 4">
    <name type="scientific">Segatella copri</name>
    <dbReference type="NCBI Taxonomy" id="165179"/>
    <lineage>
        <taxon>Bacteria</taxon>
        <taxon>Pseudomonadati</taxon>
        <taxon>Bacteroidota</taxon>
        <taxon>Bacteroidia</taxon>
        <taxon>Bacteroidales</taxon>
        <taxon>Prevotellaceae</taxon>
        <taxon>Segatella</taxon>
    </lineage>
</organism>
<dbReference type="InterPro" id="IPR032675">
    <property type="entry name" value="LRR_dom_sf"/>
</dbReference>
<dbReference type="Pfam" id="PF13306">
    <property type="entry name" value="LRR_5"/>
    <property type="match status" value="3"/>
</dbReference>
<feature type="domain" description="BIG2" evidence="2">
    <location>
        <begin position="203"/>
        <end position="239"/>
    </location>
</feature>
<dbReference type="EMBL" id="VZCR01000027">
    <property type="protein sequence ID" value="MQN31223.1"/>
    <property type="molecule type" value="Genomic_DNA"/>
</dbReference>